<keyword evidence="1" id="KW-0732">Signal</keyword>
<protein>
    <recommendedName>
        <fullName evidence="2">EB domain-containing protein</fullName>
    </recommendedName>
</protein>
<feature type="domain" description="EB" evidence="2">
    <location>
        <begin position="126"/>
        <end position="169"/>
    </location>
</feature>
<evidence type="ECO:0000259" key="2">
    <source>
        <dbReference type="Pfam" id="PF01683"/>
    </source>
</evidence>
<dbReference type="Pfam" id="PF01683">
    <property type="entry name" value="EB"/>
    <property type="match status" value="3"/>
</dbReference>
<proteinExistence type="predicted"/>
<dbReference type="PANTHER" id="PTHR39069:SF8">
    <property type="entry name" value="FI17111P1"/>
    <property type="match status" value="1"/>
</dbReference>
<feature type="chain" id="PRO_5036428815" description="EB domain-containing protein" evidence="1">
    <location>
        <begin position="22"/>
        <end position="336"/>
    </location>
</feature>
<evidence type="ECO:0000256" key="1">
    <source>
        <dbReference type="SAM" id="SignalP"/>
    </source>
</evidence>
<reference evidence="3" key="1">
    <citation type="submission" date="2021-05" db="EMBL/GenBank/DDBJ databases">
        <authorList>
            <person name="Alioto T."/>
            <person name="Alioto T."/>
            <person name="Gomez Garrido J."/>
        </authorList>
    </citation>
    <scope>NUCLEOTIDE SEQUENCE</scope>
</reference>
<accession>A0A8D8WAA4</accession>
<feature type="domain" description="EB" evidence="2">
    <location>
        <begin position="213"/>
        <end position="260"/>
    </location>
</feature>
<evidence type="ECO:0000313" key="3">
    <source>
        <dbReference type="EMBL" id="CAG6650599.1"/>
    </source>
</evidence>
<sequence length="336" mass="37066">METTGFICLVHMLFVVRNIWALDSGGLRHGKSLNCKKDEDCIEHAVCSQLNLSNIVLQHQFCICDIGYVMFENKSRDVCLRVASQLGDPCIENIQCSATFGADTECRRPYSTAPSGFCQCKQGAKLVSGLCEMISKIGDSCQVSDNCPDNVYCDRSVCVCPYNHVANSDRTKCIKSSNLGEACNEDRNCLNTNSKCYEGRCRCSRNHVDSASGSMCLRLANNLLDQCKEDQQCLLVSPNAGCIHGLCECNLGYHAYNNICWTSIGLGEYCSDSRQCISNSNITALMHCHESRCSCIQASVEDKKNNECVQVPSSTLPQSVSFYSTVLCLLSVFIIR</sequence>
<dbReference type="EMBL" id="HBUF01162997">
    <property type="protein sequence ID" value="CAG6650599.1"/>
    <property type="molecule type" value="Transcribed_RNA"/>
</dbReference>
<feature type="domain" description="EB" evidence="2">
    <location>
        <begin position="171"/>
        <end position="211"/>
    </location>
</feature>
<organism evidence="3">
    <name type="scientific">Cacopsylla melanoneura</name>
    <dbReference type="NCBI Taxonomy" id="428564"/>
    <lineage>
        <taxon>Eukaryota</taxon>
        <taxon>Metazoa</taxon>
        <taxon>Ecdysozoa</taxon>
        <taxon>Arthropoda</taxon>
        <taxon>Hexapoda</taxon>
        <taxon>Insecta</taxon>
        <taxon>Pterygota</taxon>
        <taxon>Neoptera</taxon>
        <taxon>Paraneoptera</taxon>
        <taxon>Hemiptera</taxon>
        <taxon>Sternorrhyncha</taxon>
        <taxon>Psylloidea</taxon>
        <taxon>Psyllidae</taxon>
        <taxon>Psyllinae</taxon>
        <taxon>Cacopsylla</taxon>
    </lineage>
</organism>
<feature type="signal peptide" evidence="1">
    <location>
        <begin position="1"/>
        <end position="21"/>
    </location>
</feature>
<dbReference type="PANTHER" id="PTHR39069">
    <property type="entry name" value="ECDYSONE-INDUCIBLE GENE E1, ISOFORM A"/>
    <property type="match status" value="1"/>
</dbReference>
<dbReference type="EMBL" id="HBUF01162998">
    <property type="protein sequence ID" value="CAG6650600.1"/>
    <property type="molecule type" value="Transcribed_RNA"/>
</dbReference>
<name>A0A8D8WAA4_9HEMI</name>
<dbReference type="AlphaFoldDB" id="A0A8D8WAA4"/>
<dbReference type="InterPro" id="IPR006149">
    <property type="entry name" value="EB_dom"/>
</dbReference>